<keyword evidence="1" id="KW-0812">Transmembrane</keyword>
<protein>
    <submittedName>
        <fullName evidence="3">DUF58 domain-containing protein</fullName>
    </submittedName>
</protein>
<keyword evidence="1" id="KW-0472">Membrane</keyword>
<evidence type="ECO:0000313" key="4">
    <source>
        <dbReference type="Proteomes" id="UP001595462"/>
    </source>
</evidence>
<feature type="transmembrane region" description="Helical" evidence="1">
    <location>
        <begin position="35"/>
        <end position="57"/>
    </location>
</feature>
<dbReference type="EMBL" id="JBHRSS010000007">
    <property type="protein sequence ID" value="MFC3105094.1"/>
    <property type="molecule type" value="Genomic_DNA"/>
</dbReference>
<dbReference type="PANTHER" id="PTHR34351:SF1">
    <property type="entry name" value="SLR1927 PROTEIN"/>
    <property type="match status" value="1"/>
</dbReference>
<name>A0ABV7EQW6_9GAMM</name>
<dbReference type="Pfam" id="PF01882">
    <property type="entry name" value="DUF58"/>
    <property type="match status" value="1"/>
</dbReference>
<sequence length="319" mass="35766">MRAALDTRLRRARQRFIERRLPPAALPLSVSRRRLYILPTRSGGLFAVLLIVMLLGATNYSNSLGFALTFWLAAIALVSMHHAHRNLLGLEIQAVHARPVFAGESVRFQITLAHQARRARRSVRLCTDAQPANPRVDIASSATVTVTVAAPAKVRGPLPCPRLRIESTYPIGLFRSWSWLAPRAEVLVYPRCVGRERLPVPAGGAENADSRHVRGHDEFIGHRPYVRGDSPRHIDWKASARSDDLLVREYADRVADILWLDYDRLGAMEREARLSQLALWVMQAERQGRVYGLRLPNTQLGPDVGRSHRLACLRALALA</sequence>
<evidence type="ECO:0000256" key="1">
    <source>
        <dbReference type="SAM" id="Phobius"/>
    </source>
</evidence>
<evidence type="ECO:0000313" key="3">
    <source>
        <dbReference type="EMBL" id="MFC3105094.1"/>
    </source>
</evidence>
<feature type="domain" description="DUF58" evidence="2">
    <location>
        <begin position="223"/>
        <end position="268"/>
    </location>
</feature>
<accession>A0ABV7EQW6</accession>
<organism evidence="3 4">
    <name type="scientific">Salinisphaera aquimarina</name>
    <dbReference type="NCBI Taxonomy" id="2094031"/>
    <lineage>
        <taxon>Bacteria</taxon>
        <taxon>Pseudomonadati</taxon>
        <taxon>Pseudomonadota</taxon>
        <taxon>Gammaproteobacteria</taxon>
        <taxon>Salinisphaerales</taxon>
        <taxon>Salinisphaeraceae</taxon>
        <taxon>Salinisphaera</taxon>
    </lineage>
</organism>
<keyword evidence="1" id="KW-1133">Transmembrane helix</keyword>
<proteinExistence type="predicted"/>
<dbReference type="Proteomes" id="UP001595462">
    <property type="component" value="Unassembled WGS sequence"/>
</dbReference>
<reference evidence="4" key="1">
    <citation type="journal article" date="2019" name="Int. J. Syst. Evol. Microbiol.">
        <title>The Global Catalogue of Microorganisms (GCM) 10K type strain sequencing project: providing services to taxonomists for standard genome sequencing and annotation.</title>
        <authorList>
            <consortium name="The Broad Institute Genomics Platform"/>
            <consortium name="The Broad Institute Genome Sequencing Center for Infectious Disease"/>
            <person name="Wu L."/>
            <person name="Ma J."/>
        </authorList>
    </citation>
    <scope>NUCLEOTIDE SEQUENCE [LARGE SCALE GENOMIC DNA]</scope>
    <source>
        <strain evidence="4">KCTC 52640</strain>
    </source>
</reference>
<comment type="caution">
    <text evidence="3">The sequence shown here is derived from an EMBL/GenBank/DDBJ whole genome shotgun (WGS) entry which is preliminary data.</text>
</comment>
<keyword evidence="4" id="KW-1185">Reference proteome</keyword>
<dbReference type="PANTHER" id="PTHR34351">
    <property type="entry name" value="SLR1927 PROTEIN-RELATED"/>
    <property type="match status" value="1"/>
</dbReference>
<dbReference type="RefSeq" id="WP_380690656.1">
    <property type="nucleotide sequence ID" value="NZ_JBHRSS010000007.1"/>
</dbReference>
<gene>
    <name evidence="3" type="ORF">ACFOSU_14525</name>
</gene>
<dbReference type="InterPro" id="IPR002881">
    <property type="entry name" value="DUF58"/>
</dbReference>
<evidence type="ECO:0000259" key="2">
    <source>
        <dbReference type="Pfam" id="PF01882"/>
    </source>
</evidence>